<evidence type="ECO:0000256" key="1">
    <source>
        <dbReference type="SAM" id="MobiDB-lite"/>
    </source>
</evidence>
<dbReference type="SUPFAM" id="SSF141868">
    <property type="entry name" value="EAL domain-like"/>
    <property type="match status" value="1"/>
</dbReference>
<dbReference type="Pfam" id="PF05226">
    <property type="entry name" value="CHASE2"/>
    <property type="match status" value="1"/>
</dbReference>
<dbReference type="PANTHER" id="PTHR33121">
    <property type="entry name" value="CYCLIC DI-GMP PHOSPHODIESTERASE PDEF"/>
    <property type="match status" value="1"/>
</dbReference>
<keyword evidence="2" id="KW-0812">Transmembrane</keyword>
<dbReference type="InterPro" id="IPR050706">
    <property type="entry name" value="Cyclic-di-GMP_PDE-like"/>
</dbReference>
<reference evidence="4 5" key="1">
    <citation type="submission" date="2019-12" db="EMBL/GenBank/DDBJ databases">
        <authorList>
            <person name="Huq M.A."/>
        </authorList>
    </citation>
    <scope>NUCLEOTIDE SEQUENCE [LARGE SCALE GENOMIC DNA]</scope>
    <source>
        <strain evidence="4 5">MAH-20</strain>
    </source>
</reference>
<comment type="caution">
    <text evidence="4">The sequence shown here is derived from an EMBL/GenBank/DDBJ whole genome shotgun (WGS) entry which is preliminary data.</text>
</comment>
<dbReference type="SMART" id="SM00052">
    <property type="entry name" value="EAL"/>
    <property type="match status" value="1"/>
</dbReference>
<dbReference type="Gene3D" id="3.20.20.450">
    <property type="entry name" value="EAL domain"/>
    <property type="match status" value="1"/>
</dbReference>
<proteinExistence type="predicted"/>
<dbReference type="EMBL" id="WQMS01000008">
    <property type="protein sequence ID" value="MVO77868.1"/>
    <property type="molecule type" value="Genomic_DNA"/>
</dbReference>
<dbReference type="PROSITE" id="PS50883">
    <property type="entry name" value="EAL"/>
    <property type="match status" value="1"/>
</dbReference>
<feature type="region of interest" description="Disordered" evidence="1">
    <location>
        <begin position="12"/>
        <end position="39"/>
    </location>
</feature>
<dbReference type="GO" id="GO:0071111">
    <property type="term" value="F:cyclic-guanylate-specific phosphodiesterase activity"/>
    <property type="evidence" value="ECO:0007669"/>
    <property type="project" value="InterPro"/>
</dbReference>
<feature type="transmembrane region" description="Helical" evidence="2">
    <location>
        <begin position="373"/>
        <end position="391"/>
    </location>
</feature>
<dbReference type="Pfam" id="PF00563">
    <property type="entry name" value="EAL"/>
    <property type="match status" value="1"/>
</dbReference>
<feature type="domain" description="EAL" evidence="3">
    <location>
        <begin position="580"/>
        <end position="833"/>
    </location>
</feature>
<dbReference type="CDD" id="cd01948">
    <property type="entry name" value="EAL"/>
    <property type="match status" value="1"/>
</dbReference>
<dbReference type="InterPro" id="IPR001633">
    <property type="entry name" value="EAL_dom"/>
</dbReference>
<gene>
    <name evidence="4" type="ORF">GON01_07965</name>
</gene>
<keyword evidence="2" id="KW-0472">Membrane</keyword>
<keyword evidence="2" id="KW-1133">Transmembrane helix</keyword>
<accession>A0A6I4J1C3</accession>
<dbReference type="Proteomes" id="UP000441389">
    <property type="component" value="Unassembled WGS sequence"/>
</dbReference>
<dbReference type="AlphaFoldDB" id="A0A6I4J1C3"/>
<keyword evidence="5" id="KW-1185">Reference proteome</keyword>
<name>A0A6I4J1C3_9SPHN</name>
<evidence type="ECO:0000313" key="4">
    <source>
        <dbReference type="EMBL" id="MVO77868.1"/>
    </source>
</evidence>
<dbReference type="InterPro" id="IPR035919">
    <property type="entry name" value="EAL_sf"/>
</dbReference>
<organism evidence="4 5">
    <name type="scientific">Sphingomonas horti</name>
    <dbReference type="NCBI Taxonomy" id="2682842"/>
    <lineage>
        <taxon>Bacteria</taxon>
        <taxon>Pseudomonadati</taxon>
        <taxon>Pseudomonadota</taxon>
        <taxon>Alphaproteobacteria</taxon>
        <taxon>Sphingomonadales</taxon>
        <taxon>Sphingomonadaceae</taxon>
        <taxon>Sphingomonas</taxon>
    </lineage>
</organism>
<evidence type="ECO:0000313" key="5">
    <source>
        <dbReference type="Proteomes" id="UP000441389"/>
    </source>
</evidence>
<dbReference type="SMART" id="SM01080">
    <property type="entry name" value="CHASE2"/>
    <property type="match status" value="1"/>
</dbReference>
<dbReference type="InterPro" id="IPR007890">
    <property type="entry name" value="CHASE2"/>
</dbReference>
<feature type="transmembrane region" description="Helical" evidence="2">
    <location>
        <begin position="347"/>
        <end position="366"/>
    </location>
</feature>
<protein>
    <submittedName>
        <fullName evidence="4">EAL domain-containing protein</fullName>
    </submittedName>
</protein>
<dbReference type="PANTHER" id="PTHR33121:SF79">
    <property type="entry name" value="CYCLIC DI-GMP PHOSPHODIESTERASE PDED-RELATED"/>
    <property type="match status" value="1"/>
</dbReference>
<evidence type="ECO:0000259" key="3">
    <source>
        <dbReference type="PROSITE" id="PS50883"/>
    </source>
</evidence>
<sequence length="843" mass="92025">MGRAVVIPAAGARAGRRRSLPDYRHQRQRRPRPLSAARGVHAAAPLGRGTLVGPDRLLRPGGTALDEARRVIADLVSLRDAPRSKPRLRILLWALAICIVLGAIEFGEPLDDTFKAARDILRSRPASGEIVVIGIDDRTGARYGGFSFSRRIDAKLVDKLFAAGAERVFFDRVYADETNPADDAAFAAALARHPGRVFLGAISPPGESQERVETLPRPQFRKVAPYRSLNGGNTPFMLSAKLAFADRFEGKLVPSLSSEIAGWPVSAKGYYRPDWSIRMATVPTYSFVDVIDGRVPKLALAGKDVIVGPTSPTLRDVYPILFQGRFAGVYFHVIGAETLRAGTPRDWGWLPPFGSAVLLSCLFLLAQRRLTRLLTIAVALATFAALPVFLASRLIEVDVFPALLLVAIVAYRGFSLARVEATRRTNPASDLPNLVALIESEAGDAPTVIALKLRNQAEIVASFPNDVARALIGEVERRLRVAGGSDQLYHGEDGLFWTSRQPVSDELLQHLRGLHKLLAQPIQLGDRSVDLLTAFGIDGSTDRPLTSRIASATLSAEEAARANEIWKLYDPQRNHAAAWQLSLMGRLDFAIESGELWVAYQPKVSLPTRQIVGMEALVRWNHPTAGPLNPVQFIAAAEAHNKIAALTYFVLDRALADLAALHAAGHMMGVSVNLSPKLLEESDLVERLSEALARHRVLPSDVTLEITETGDLLSVPGSIETMQRLVATGVKLSIDDYGTGNATLEYLARLPSHEVKIDRTFITDLDQNRDNLILVRATLEMAHRLGRHVVAEGVENEEVLRLLQKLGCDIAQGYLLSRPIPFADLLALLDADSAPDRVRLVIS</sequence>
<evidence type="ECO:0000256" key="2">
    <source>
        <dbReference type="SAM" id="Phobius"/>
    </source>
</evidence>